<feature type="non-terminal residue" evidence="4">
    <location>
        <position position="1"/>
    </location>
</feature>
<dbReference type="PANTHER" id="PTHR22991:SF40">
    <property type="entry name" value="PROTEIN CBG13490"/>
    <property type="match status" value="1"/>
</dbReference>
<dbReference type="SUPFAM" id="SSF56436">
    <property type="entry name" value="C-type lectin-like"/>
    <property type="match status" value="4"/>
</dbReference>
<feature type="domain" description="C-type lectin" evidence="3">
    <location>
        <begin position="30"/>
        <end position="142"/>
    </location>
</feature>
<dbReference type="SMART" id="SM00034">
    <property type="entry name" value="CLECT"/>
    <property type="match status" value="3"/>
</dbReference>
<accession>A0AA36FWT1</accession>
<feature type="chain" id="PRO_5041292892" description="C-type lectin domain-containing protein" evidence="2">
    <location>
        <begin position="19"/>
        <end position="551"/>
    </location>
</feature>
<dbReference type="InterPro" id="IPR001304">
    <property type="entry name" value="C-type_lectin-like"/>
</dbReference>
<protein>
    <recommendedName>
        <fullName evidence="3">C-type lectin domain-containing protein</fullName>
    </recommendedName>
</protein>
<keyword evidence="2" id="KW-0732">Signal</keyword>
<proteinExistence type="predicted"/>
<dbReference type="InterPro" id="IPR016187">
    <property type="entry name" value="CTDL_fold"/>
</dbReference>
<dbReference type="Proteomes" id="UP001177023">
    <property type="component" value="Unassembled WGS sequence"/>
</dbReference>
<evidence type="ECO:0000313" key="4">
    <source>
        <dbReference type="EMBL" id="CAJ0567757.1"/>
    </source>
</evidence>
<dbReference type="PANTHER" id="PTHR22991">
    <property type="entry name" value="PROTEIN CBG13490"/>
    <property type="match status" value="1"/>
</dbReference>
<gene>
    <name evidence="4" type="ORF">MSPICULIGERA_LOCUS6296</name>
</gene>
<dbReference type="InterPro" id="IPR016186">
    <property type="entry name" value="C-type_lectin-like/link_sf"/>
</dbReference>
<dbReference type="Gene3D" id="3.10.100.10">
    <property type="entry name" value="Mannose-Binding Protein A, subunit A"/>
    <property type="match status" value="4"/>
</dbReference>
<reference evidence="4" key="1">
    <citation type="submission" date="2023-06" db="EMBL/GenBank/DDBJ databases">
        <authorList>
            <person name="Delattre M."/>
        </authorList>
    </citation>
    <scope>NUCLEOTIDE SEQUENCE</scope>
    <source>
        <strain evidence="4">AF72</strain>
    </source>
</reference>
<dbReference type="InterPro" id="IPR050976">
    <property type="entry name" value="Snaclec"/>
</dbReference>
<feature type="signal peptide" evidence="2">
    <location>
        <begin position="1"/>
        <end position="18"/>
    </location>
</feature>
<evidence type="ECO:0000313" key="5">
    <source>
        <dbReference type="Proteomes" id="UP001177023"/>
    </source>
</evidence>
<dbReference type="EMBL" id="CATQJA010001558">
    <property type="protein sequence ID" value="CAJ0567757.1"/>
    <property type="molecule type" value="Genomic_DNA"/>
</dbReference>
<name>A0AA36FWT1_9BILA</name>
<dbReference type="PROSITE" id="PS50041">
    <property type="entry name" value="C_TYPE_LECTIN_2"/>
    <property type="match status" value="3"/>
</dbReference>
<sequence length="551" mass="59705">MLYLFSTFIAFVVTVTSAGNCPPGAVDYSEGQECLLGINAPAEYAAAAQTCTMLGGRLVQPRNSLENVLAGSQSIEALHGQAAFLGVRRINGVWRYADGTALAYQNWKNGTGLAGQDCATFRGNDLSWYPDLCTGVRPFICSFSDQLTNGTHGCPSGWKYYRFTQSCYYAPPWNFAAPVSLTLNDGAARCRSVGADLASIHSEKENRFINEMVWSVRENWDVTCSQTQGARYLIAIIGSCPPGAVEYNEGEECLLGINAPTNYWGAASTCEMLGGRLVQPTSALENILAGSQGIQTLNGQSAYIGVARNNGVWRYSDGTPLVYQNWKNGTGHPGEDCAAFGASDLSWYPGTCATFHPFICSFSNQLTNGCPAGWKYYRFTDSCYHASAWNFADPALLPLSVGVTRCRNVGADLVSIHSERENHFVHVLAWTVRENWNVTRCTAASSNMFVIGLAFNGRDTEVPEWTDGAAYDYTAVDRAGLASYGVYNDPICSSTRSWYGAAAGKFGGYICKKKAIVAGAGPSLEEKLARIEKLATRARLNNIPFVPPNSL</sequence>
<feature type="domain" description="C-type lectin" evidence="3">
    <location>
        <begin position="379"/>
        <end position="512"/>
    </location>
</feature>
<evidence type="ECO:0000256" key="2">
    <source>
        <dbReference type="SAM" id="SignalP"/>
    </source>
</evidence>
<keyword evidence="5" id="KW-1185">Reference proteome</keyword>
<comment type="caution">
    <text evidence="4">The sequence shown here is derived from an EMBL/GenBank/DDBJ whole genome shotgun (WGS) entry which is preliminary data.</text>
</comment>
<dbReference type="AlphaFoldDB" id="A0AA36FWT1"/>
<dbReference type="CDD" id="cd00037">
    <property type="entry name" value="CLECT"/>
    <property type="match status" value="1"/>
</dbReference>
<evidence type="ECO:0000259" key="3">
    <source>
        <dbReference type="PROSITE" id="PS50041"/>
    </source>
</evidence>
<dbReference type="Pfam" id="PF00059">
    <property type="entry name" value="Lectin_C"/>
    <property type="match status" value="2"/>
</dbReference>
<evidence type="ECO:0000256" key="1">
    <source>
        <dbReference type="ARBA" id="ARBA00023157"/>
    </source>
</evidence>
<organism evidence="4 5">
    <name type="scientific">Mesorhabditis spiculigera</name>
    <dbReference type="NCBI Taxonomy" id="96644"/>
    <lineage>
        <taxon>Eukaryota</taxon>
        <taxon>Metazoa</taxon>
        <taxon>Ecdysozoa</taxon>
        <taxon>Nematoda</taxon>
        <taxon>Chromadorea</taxon>
        <taxon>Rhabditida</taxon>
        <taxon>Rhabditina</taxon>
        <taxon>Rhabditomorpha</taxon>
        <taxon>Rhabditoidea</taxon>
        <taxon>Rhabditidae</taxon>
        <taxon>Mesorhabditinae</taxon>
        <taxon>Mesorhabditis</taxon>
    </lineage>
</organism>
<keyword evidence="1" id="KW-1015">Disulfide bond</keyword>
<feature type="domain" description="C-type lectin" evidence="3">
    <location>
        <begin position="249"/>
        <end position="361"/>
    </location>
</feature>